<dbReference type="Proteomes" id="UP001205919">
    <property type="component" value="Unassembled WGS sequence"/>
</dbReference>
<reference evidence="8 9" key="1">
    <citation type="submission" date="2022-06" db="EMBL/GenBank/DDBJ databases">
        <title>Isolation of gut microbiota from human fecal samples.</title>
        <authorList>
            <person name="Pamer E.G."/>
            <person name="Barat B."/>
            <person name="Waligurski E."/>
            <person name="Medina S."/>
            <person name="Paddock L."/>
            <person name="Mostad J."/>
        </authorList>
    </citation>
    <scope>NUCLEOTIDE SEQUENCE [LARGE SCALE GENOMIC DNA]</scope>
    <source>
        <strain evidence="8 9">DFI.9.90</strain>
    </source>
</reference>
<dbReference type="RefSeq" id="WP_256181690.1">
    <property type="nucleotide sequence ID" value="NZ_DBEWVB010000105.1"/>
</dbReference>
<keyword evidence="6" id="KW-0472">Membrane</keyword>
<dbReference type="InterPro" id="IPR017871">
    <property type="entry name" value="ABC_transporter-like_CS"/>
</dbReference>
<proteinExistence type="predicted"/>
<dbReference type="Gene3D" id="3.40.50.300">
    <property type="entry name" value="P-loop containing nucleotide triphosphate hydrolases"/>
    <property type="match status" value="1"/>
</dbReference>
<evidence type="ECO:0000256" key="6">
    <source>
        <dbReference type="ARBA" id="ARBA00023136"/>
    </source>
</evidence>
<dbReference type="GO" id="GO:0016887">
    <property type="term" value="F:ATP hydrolysis activity"/>
    <property type="evidence" value="ECO:0007669"/>
    <property type="project" value="InterPro"/>
</dbReference>
<evidence type="ECO:0000256" key="2">
    <source>
        <dbReference type="ARBA" id="ARBA00022448"/>
    </source>
</evidence>
<dbReference type="SUPFAM" id="SSF52540">
    <property type="entry name" value="P-loop containing nucleoside triphosphate hydrolases"/>
    <property type="match status" value="1"/>
</dbReference>
<gene>
    <name evidence="8" type="ORF">NE630_05195</name>
</gene>
<keyword evidence="2" id="KW-0813">Transport</keyword>
<name>A0AAW5K754_9BACT</name>
<dbReference type="GO" id="GO:0005886">
    <property type="term" value="C:plasma membrane"/>
    <property type="evidence" value="ECO:0007669"/>
    <property type="project" value="UniProtKB-SubCell"/>
</dbReference>
<dbReference type="PROSITE" id="PS00211">
    <property type="entry name" value="ABC_TRANSPORTER_1"/>
    <property type="match status" value="1"/>
</dbReference>
<feature type="domain" description="ABC transporter" evidence="7">
    <location>
        <begin position="7"/>
        <end position="237"/>
    </location>
</feature>
<dbReference type="EMBL" id="JANFYT010000008">
    <property type="protein sequence ID" value="MCQ4813824.1"/>
    <property type="molecule type" value="Genomic_DNA"/>
</dbReference>
<dbReference type="PANTHER" id="PTHR42788">
    <property type="entry name" value="TAURINE IMPORT ATP-BINDING PROTEIN-RELATED"/>
    <property type="match status" value="1"/>
</dbReference>
<evidence type="ECO:0000256" key="1">
    <source>
        <dbReference type="ARBA" id="ARBA00004202"/>
    </source>
</evidence>
<comment type="subcellular location">
    <subcellularLocation>
        <location evidence="1">Cell membrane</location>
        <topology evidence="1">Peripheral membrane protein</topology>
    </subcellularLocation>
</comment>
<accession>A0AAW5K754</accession>
<dbReference type="GO" id="GO:0005524">
    <property type="term" value="F:ATP binding"/>
    <property type="evidence" value="ECO:0007669"/>
    <property type="project" value="UniProtKB-KW"/>
</dbReference>
<evidence type="ECO:0000256" key="4">
    <source>
        <dbReference type="ARBA" id="ARBA00022741"/>
    </source>
</evidence>
<dbReference type="CDD" id="cd03293">
    <property type="entry name" value="ABC_NrtD_SsuB_transporters"/>
    <property type="match status" value="1"/>
</dbReference>
<dbReference type="InterPro" id="IPR003439">
    <property type="entry name" value="ABC_transporter-like_ATP-bd"/>
</dbReference>
<organism evidence="8 9">
    <name type="scientific">Cloacibacillus evryensis</name>
    <dbReference type="NCBI Taxonomy" id="508460"/>
    <lineage>
        <taxon>Bacteria</taxon>
        <taxon>Thermotogati</taxon>
        <taxon>Synergistota</taxon>
        <taxon>Synergistia</taxon>
        <taxon>Synergistales</taxon>
        <taxon>Synergistaceae</taxon>
        <taxon>Cloacibacillus</taxon>
    </lineage>
</organism>
<evidence type="ECO:0000313" key="8">
    <source>
        <dbReference type="EMBL" id="MCQ4813824.1"/>
    </source>
</evidence>
<keyword evidence="9" id="KW-1185">Reference proteome</keyword>
<sequence>MDGRYAIEATDISFSYASEAPTLRGLSLHARKGEFACILGHSGCGKSTLLSLIMGLIEPASGSIRIDGEPMRGPETDRAIVFQDYSLFPWMTARQNVAFGIRHSRGAAKQEALALADDYLAQVGLYESRDKYPHQLSGGMRQRAAIARTLAMDSSIWLFDEPFSALDPQMRGSLQALIMDLAKKERRRTVLFVTHNVDEAIMLGERILFMAKGRIYREAEVPFAYPRLKNEISRTPEYFSLASDLAELFYETGGERGAME</sequence>
<keyword evidence="3" id="KW-1003">Cell membrane</keyword>
<evidence type="ECO:0000259" key="7">
    <source>
        <dbReference type="PROSITE" id="PS50893"/>
    </source>
</evidence>
<evidence type="ECO:0000313" key="9">
    <source>
        <dbReference type="Proteomes" id="UP001205919"/>
    </source>
</evidence>
<keyword evidence="4" id="KW-0547">Nucleotide-binding</keyword>
<dbReference type="InterPro" id="IPR027417">
    <property type="entry name" value="P-loop_NTPase"/>
</dbReference>
<evidence type="ECO:0000256" key="3">
    <source>
        <dbReference type="ARBA" id="ARBA00022475"/>
    </source>
</evidence>
<dbReference type="AlphaFoldDB" id="A0AAW5K754"/>
<keyword evidence="5 8" id="KW-0067">ATP-binding</keyword>
<dbReference type="Pfam" id="PF00005">
    <property type="entry name" value="ABC_tran"/>
    <property type="match status" value="1"/>
</dbReference>
<dbReference type="InterPro" id="IPR050166">
    <property type="entry name" value="ABC_transporter_ATP-bind"/>
</dbReference>
<evidence type="ECO:0000256" key="5">
    <source>
        <dbReference type="ARBA" id="ARBA00022840"/>
    </source>
</evidence>
<dbReference type="PANTHER" id="PTHR42788:SF7">
    <property type="entry name" value="NITRATE ABC TRANSPORTER ATP-BINDING PROTEIN"/>
    <property type="match status" value="1"/>
</dbReference>
<dbReference type="InterPro" id="IPR003593">
    <property type="entry name" value="AAA+_ATPase"/>
</dbReference>
<protein>
    <submittedName>
        <fullName evidence="8">ABC transporter ATP-binding protein</fullName>
    </submittedName>
</protein>
<comment type="caution">
    <text evidence="8">The sequence shown here is derived from an EMBL/GenBank/DDBJ whole genome shotgun (WGS) entry which is preliminary data.</text>
</comment>
<dbReference type="SMART" id="SM00382">
    <property type="entry name" value="AAA"/>
    <property type="match status" value="1"/>
</dbReference>
<dbReference type="PROSITE" id="PS50893">
    <property type="entry name" value="ABC_TRANSPORTER_2"/>
    <property type="match status" value="1"/>
</dbReference>